<dbReference type="FunFam" id="3.40.50.2300:FF:000345">
    <property type="entry name" value="Guanylate cyclase"/>
    <property type="match status" value="1"/>
</dbReference>
<dbReference type="GO" id="GO:0035556">
    <property type="term" value="P:intracellular signal transduction"/>
    <property type="evidence" value="ECO:0007669"/>
    <property type="project" value="InterPro"/>
</dbReference>
<evidence type="ECO:0000259" key="25">
    <source>
        <dbReference type="PROSITE" id="PS50125"/>
    </source>
</evidence>
<evidence type="ECO:0000256" key="20">
    <source>
        <dbReference type="RuleBase" id="RU000405"/>
    </source>
</evidence>
<evidence type="ECO:0000313" key="26">
    <source>
        <dbReference type="Ensembl" id="ENSMGAP00000012537.2"/>
    </source>
</evidence>
<keyword evidence="6 23" id="KW-0732">Signal</keyword>
<dbReference type="HOGENOM" id="CLU_001072_1_3_1"/>
<feature type="transmembrane region" description="Helical" evidence="22">
    <location>
        <begin position="430"/>
        <end position="453"/>
    </location>
</feature>
<keyword evidence="16" id="KW-0325">Glycoprotein</keyword>
<dbReference type="SUPFAM" id="SSF56112">
    <property type="entry name" value="Protein kinase-like (PK-like)"/>
    <property type="match status" value="1"/>
</dbReference>
<dbReference type="InterPro" id="IPR043041">
    <property type="entry name" value="PLipase_B-like_dom2"/>
</dbReference>
<evidence type="ECO:0000256" key="6">
    <source>
        <dbReference type="ARBA" id="ARBA00022729"/>
    </source>
</evidence>
<dbReference type="Ensembl" id="ENSMGAT00000013433.2">
    <property type="protein sequence ID" value="ENSMGAP00000012537.2"/>
    <property type="gene ID" value="ENSMGAG00000011920.2"/>
</dbReference>
<comment type="similarity">
    <text evidence="3">Belongs to the phospholipase B-like family.</text>
</comment>
<keyword evidence="14 22" id="KW-0472">Membrane</keyword>
<evidence type="ECO:0000256" key="7">
    <source>
        <dbReference type="ARBA" id="ARBA00022741"/>
    </source>
</evidence>
<dbReference type="InterPro" id="IPR028082">
    <property type="entry name" value="Peripla_BP_I"/>
</dbReference>
<keyword evidence="4" id="KW-1003">Cell membrane</keyword>
<dbReference type="Gene3D" id="3.40.50.2300">
    <property type="match status" value="1"/>
</dbReference>
<dbReference type="Pfam" id="PF00211">
    <property type="entry name" value="Guanylate_cyc"/>
    <property type="match status" value="1"/>
</dbReference>
<keyword evidence="10" id="KW-0442">Lipid degradation</keyword>
<dbReference type="Proteomes" id="UP000001645">
    <property type="component" value="Chromosome 1"/>
</dbReference>
<evidence type="ECO:0000256" key="1">
    <source>
        <dbReference type="ARBA" id="ARBA00004115"/>
    </source>
</evidence>
<evidence type="ECO:0000256" key="5">
    <source>
        <dbReference type="ARBA" id="ARBA00022692"/>
    </source>
</evidence>
<dbReference type="InterPro" id="IPR043040">
    <property type="entry name" value="PLipase_B-like_dom1"/>
</dbReference>
<dbReference type="GO" id="GO:0001653">
    <property type="term" value="F:peptide receptor activity"/>
    <property type="evidence" value="ECO:0007669"/>
    <property type="project" value="TreeGrafter"/>
</dbReference>
<reference evidence="26 27" key="1">
    <citation type="journal article" date="2010" name="PLoS Biol.">
        <title>Multi-platform next-generation sequencing of the domestic turkey (Meleagris gallopavo): genome assembly and analysis.</title>
        <authorList>
            <person name="Dalloul R.A."/>
            <person name="Long J.A."/>
            <person name="Zimin A.V."/>
            <person name="Aslam L."/>
            <person name="Beal K."/>
            <person name="Blomberg L.A."/>
            <person name="Bouffard P."/>
            <person name="Burt D.W."/>
            <person name="Crasta O."/>
            <person name="Crooijmans R.P."/>
            <person name="Cooper K."/>
            <person name="Coulombe R.A."/>
            <person name="De S."/>
            <person name="Delany M.E."/>
            <person name="Dodgson J.B."/>
            <person name="Dong J.J."/>
            <person name="Evans C."/>
            <person name="Frederickson K.M."/>
            <person name="Flicek P."/>
            <person name="Florea L."/>
            <person name="Folkerts O."/>
            <person name="Groenen M.A."/>
            <person name="Harkins T.T."/>
            <person name="Herrero J."/>
            <person name="Hoffmann S."/>
            <person name="Megens H.J."/>
            <person name="Jiang A."/>
            <person name="de Jong P."/>
            <person name="Kaiser P."/>
            <person name="Kim H."/>
            <person name="Kim K.W."/>
            <person name="Kim S."/>
            <person name="Langenberger D."/>
            <person name="Lee M.K."/>
            <person name="Lee T."/>
            <person name="Mane S."/>
            <person name="Marcais G."/>
            <person name="Marz M."/>
            <person name="McElroy A.P."/>
            <person name="Modise T."/>
            <person name="Nefedov M."/>
            <person name="Notredame C."/>
            <person name="Paton I.R."/>
            <person name="Payne W.S."/>
            <person name="Pertea G."/>
            <person name="Prickett D."/>
            <person name="Puiu D."/>
            <person name="Qioa D."/>
            <person name="Raineri E."/>
            <person name="Ruffier M."/>
            <person name="Salzberg S.L."/>
            <person name="Schatz M.C."/>
            <person name="Scheuring C."/>
            <person name="Schmidt C.J."/>
            <person name="Schroeder S."/>
            <person name="Searle S.M."/>
            <person name="Smith E.J."/>
            <person name="Smith J."/>
            <person name="Sonstegard T.S."/>
            <person name="Stadler P.F."/>
            <person name="Tafer H."/>
            <person name="Tu Z.J."/>
            <person name="Van Tassell C.P."/>
            <person name="Vilella A.J."/>
            <person name="Williams K.P."/>
            <person name="Yorke J.A."/>
            <person name="Zhang L."/>
            <person name="Zhang H.B."/>
            <person name="Zhang X."/>
            <person name="Zhang Y."/>
            <person name="Reed K.M."/>
        </authorList>
    </citation>
    <scope>NUCLEOTIDE SEQUENCE [LARGE SCALE GENOMIC DNA]</scope>
</reference>
<organism evidence="26 27">
    <name type="scientific">Meleagris gallopavo</name>
    <name type="common">Wild turkey</name>
    <dbReference type="NCBI Taxonomy" id="9103"/>
    <lineage>
        <taxon>Eukaryota</taxon>
        <taxon>Metazoa</taxon>
        <taxon>Chordata</taxon>
        <taxon>Craniata</taxon>
        <taxon>Vertebrata</taxon>
        <taxon>Euteleostomi</taxon>
        <taxon>Archelosauria</taxon>
        <taxon>Archosauria</taxon>
        <taxon>Dinosauria</taxon>
        <taxon>Saurischia</taxon>
        <taxon>Theropoda</taxon>
        <taxon>Coelurosauria</taxon>
        <taxon>Aves</taxon>
        <taxon>Neognathae</taxon>
        <taxon>Galloanserae</taxon>
        <taxon>Galliformes</taxon>
        <taxon>Phasianidae</taxon>
        <taxon>Meleagridinae</taxon>
        <taxon>Meleagris</taxon>
    </lineage>
</organism>
<dbReference type="GO" id="GO:0005524">
    <property type="term" value="F:ATP binding"/>
    <property type="evidence" value="ECO:0007669"/>
    <property type="project" value="InterPro"/>
</dbReference>
<dbReference type="Gene3D" id="3.30.70.1230">
    <property type="entry name" value="Nucleotide cyclase"/>
    <property type="match status" value="1"/>
</dbReference>
<sequence length="1572" mass="180846">MKQRMLGLALWLLFLFLQLLQQVGSSRCSDNNYVINVMLMPDSDFPSTSENLTSAVEEALSTIQNELETEGVKVTVNASFHHFRSSLYVSQGCRTSTCEGVELIKQIFDNGTLGCAVIGPACTYATYQMVSVDTILSLPLISVGSFGLSCDYKENLTRLLTPARKVNDFFYYFWNEIQQPFKTGTWESVYIYKKNDNSEQCLWYMNALDAGVTQFSEKLKFKDIVRTQDQFRKLVKNPKRKSNVIIMCGTPADISQDLGTETVDKDIVIILIDLFKNTYFRNTTSARYMQNVLVLTLPPANNNFSTRTADTSLVEDDFIIGYYNAVLLFGHILKKFIFSQSPVLPLSFINEFRNITFEGAQGPVTLDAFGDIDNNLTLLYTTQSASDPQYRTLMYFNTQENKTYVVSTSPDFIWKNHRLPSDIPSTGPHILTIAVFTLAGVVILVLIISLLVLRKYRRDNERRRKKWSHISPEKILPLETSETNHVSLKIDEDKRRDTTQRLRQGKYDKKVVILKDLKNNDGNFTEKQKIELNKLLQIDYYNLTKFYGTVKMDTMIFAVIEYCERGSLRDVLNDKISYPDGTFMDWEFKISVMYDIAKGMSYLHSSKTEVHGRLKSTNCVVDNRMVVKITDFGCNSILPQRKDLWTAPEHLRHADVSQKGDVYSYGIIAQEIILRKETFYTRHCQDTKEKLYRVENDKGMKPFRPDLSLETVGEREMEVYTLVKSCWEEDPEKRPDFKKIENILAKIFSNYHGQTNESYMDTLIRRLQLYSRNLEHLVEERTELYKAERDRADRLNFMLLPRPVVKSLKETGLVEPELFEEVTIYFSDIVGFTTLCKYSTPMEVVDMLNDIYKNFDHILDHHDVYKVETIGDAYMVVSGLPKRNGNRHAVDISMMALDILSFIGSFELRHLPGLPVWIRIGIHSGPCAAGVVGIKMPRYCLFGDTVNTASRMESTGLPLRIHVSGSTVAILKRTDCRFQYEMRGETYLKGRGTEITYWLTGTEDKEYNLPTPPSVENQQQLKDDIADMITKILQKRETEGFRSREIKRVASYRTEMRYATLYWNKAQKILQVKNILDRSGDAYGFYNNTVQKTGWGVLEIKAGYGHQTLSNEDIMYAAGFLEGYLTAPHMYDHAANMYPQLIKNPTVRSGVQNFMAKQDQWTRQQIRNNKDDPFWRHAGYIIAQLDGLYMGALEWAKLHKQTPLSVFDVQFLNAVGDLLDLIPALFEYSARSGQCNVEAGGHGKYQWDMGHCSALIKVLPGYENIYFAHSSWFTYAATLRIYKHWNFNIVDPYTSTNRVSFSSYPGFLVSLDDFYILGSGLIMLQTTNSVFNQTLIKQVVPESLFAWQRVRIANMMADNGKAWAETFSKCNSGTYNNQYMVLDLKKVKLQKSLDDGALYIVEQIPTLVEYSDQTNVLRKGYWPSYNIPFHQKIYNLSGYASYVEKYGLDFSYELAPRAKIFRRDQGKVTNLESMKYIMRYNNYQHDPYAEHNPCNTICCREDLNPSFPVPAGCYDSKVSDFRLASAFTAAAINGPPVQGGLPVFTWRRFNNTRHQGLPESYNFKFVTMRPIL</sequence>
<evidence type="ECO:0000256" key="16">
    <source>
        <dbReference type="ARBA" id="ARBA00023180"/>
    </source>
</evidence>
<dbReference type="GO" id="GO:0005789">
    <property type="term" value="C:endoplasmic reticulum membrane"/>
    <property type="evidence" value="ECO:0007669"/>
    <property type="project" value="UniProtKB-SubCell"/>
</dbReference>
<dbReference type="InterPro" id="IPR050401">
    <property type="entry name" value="Cyclic_nucleotide_synthase"/>
</dbReference>
<proteinExistence type="inferred from homology"/>
<dbReference type="GO" id="GO:0007168">
    <property type="term" value="P:receptor guanylyl cyclase signaling pathway"/>
    <property type="evidence" value="ECO:0007669"/>
    <property type="project" value="TreeGrafter"/>
</dbReference>
<evidence type="ECO:0000256" key="3">
    <source>
        <dbReference type="ARBA" id="ARBA00007835"/>
    </source>
</evidence>
<dbReference type="GO" id="GO:0005886">
    <property type="term" value="C:plasma membrane"/>
    <property type="evidence" value="ECO:0007669"/>
    <property type="project" value="UniProtKB-SubCell"/>
</dbReference>
<dbReference type="OrthoDB" id="60033at2759"/>
<dbReference type="FunFam" id="1.10.510.10:FF:000364">
    <property type="entry name" value="Guanylate cyclase"/>
    <property type="match status" value="1"/>
</dbReference>
<keyword evidence="11 22" id="KW-1133">Transmembrane helix</keyword>
<keyword evidence="15" id="KW-0675">Receptor</keyword>
<comment type="similarity">
    <text evidence="20">Belongs to the adenylyl cyclase class-4/guanylyl cyclase family.</text>
</comment>
<dbReference type="InterPro" id="IPR001054">
    <property type="entry name" value="A/G_cyclase"/>
</dbReference>
<dbReference type="Gene3D" id="3.60.60.20">
    <property type="match status" value="1"/>
</dbReference>
<dbReference type="GO" id="GO:0004672">
    <property type="term" value="F:protein kinase activity"/>
    <property type="evidence" value="ECO:0007669"/>
    <property type="project" value="InterPro"/>
</dbReference>
<evidence type="ECO:0000256" key="17">
    <source>
        <dbReference type="ARBA" id="ARBA00023239"/>
    </source>
</evidence>
<dbReference type="InterPro" id="IPR018297">
    <property type="entry name" value="A/G_cyclase_CS"/>
</dbReference>
<dbReference type="SUPFAM" id="SSF55073">
    <property type="entry name" value="Nucleotide cyclase"/>
    <property type="match status" value="1"/>
</dbReference>
<dbReference type="GO" id="GO:0004620">
    <property type="term" value="F:phospholipase activity"/>
    <property type="evidence" value="ECO:0007669"/>
    <property type="project" value="InterPro"/>
</dbReference>
<dbReference type="Gene3D" id="1.10.439.20">
    <property type="entry name" value="Phospholipase B-like, domain 2"/>
    <property type="match status" value="1"/>
</dbReference>
<evidence type="ECO:0000256" key="4">
    <source>
        <dbReference type="ARBA" id="ARBA00022475"/>
    </source>
</evidence>
<keyword evidence="17 20" id="KW-0456">Lyase</keyword>
<evidence type="ECO:0000256" key="23">
    <source>
        <dbReference type="SAM" id="SignalP"/>
    </source>
</evidence>
<dbReference type="PROSITE" id="PS50011">
    <property type="entry name" value="PROTEIN_KINASE_DOM"/>
    <property type="match status" value="1"/>
</dbReference>
<dbReference type="FunFam" id="3.30.70.1230:FF:000015">
    <property type="entry name" value="Guanylate cyclase"/>
    <property type="match status" value="1"/>
</dbReference>
<dbReference type="GO" id="GO:0004016">
    <property type="term" value="F:adenylate cyclase activity"/>
    <property type="evidence" value="ECO:0007669"/>
    <property type="project" value="TreeGrafter"/>
</dbReference>
<protein>
    <recommendedName>
        <fullName evidence="21">Guanylate cyclase</fullName>
        <ecNumber evidence="21">4.6.1.2</ecNumber>
    </recommendedName>
</protein>
<keyword evidence="27" id="KW-1185">Reference proteome</keyword>
<evidence type="ECO:0000259" key="24">
    <source>
        <dbReference type="PROSITE" id="PS50011"/>
    </source>
</evidence>
<dbReference type="Pfam" id="PF04916">
    <property type="entry name" value="Phospholip_B"/>
    <property type="match status" value="1"/>
</dbReference>
<dbReference type="GO" id="GO:0004383">
    <property type="term" value="F:guanylate cyclase activity"/>
    <property type="evidence" value="ECO:0007669"/>
    <property type="project" value="UniProtKB-EC"/>
</dbReference>
<evidence type="ECO:0000256" key="11">
    <source>
        <dbReference type="ARBA" id="ARBA00022989"/>
    </source>
</evidence>
<gene>
    <name evidence="26" type="primary">GUCY2C</name>
</gene>
<dbReference type="InterPro" id="IPR001245">
    <property type="entry name" value="Ser-Thr/Tyr_kinase_cat_dom"/>
</dbReference>
<evidence type="ECO:0000256" key="10">
    <source>
        <dbReference type="ARBA" id="ARBA00022963"/>
    </source>
</evidence>
<keyword evidence="9" id="KW-0256">Endoplasmic reticulum</keyword>
<dbReference type="GeneTree" id="ENSGT00940000155955"/>
<dbReference type="PROSITE" id="PS00452">
    <property type="entry name" value="GUANYLATE_CYCLASE_1"/>
    <property type="match status" value="1"/>
</dbReference>
<evidence type="ECO:0000256" key="22">
    <source>
        <dbReference type="SAM" id="Phobius"/>
    </source>
</evidence>
<keyword evidence="13" id="KW-0342">GTP-binding</keyword>
<dbReference type="CDD" id="cd14044">
    <property type="entry name" value="PK_GC-C"/>
    <property type="match status" value="1"/>
</dbReference>
<dbReference type="CDD" id="cd07302">
    <property type="entry name" value="CHD"/>
    <property type="match status" value="1"/>
</dbReference>
<feature type="domain" description="Guanylate cyclase" evidence="25">
    <location>
        <begin position="823"/>
        <end position="953"/>
    </location>
</feature>
<dbReference type="SUPFAM" id="SSF53822">
    <property type="entry name" value="Periplasmic binding protein-like I"/>
    <property type="match status" value="1"/>
</dbReference>
<dbReference type="GO" id="GO:0005525">
    <property type="term" value="F:GTP binding"/>
    <property type="evidence" value="ECO:0007669"/>
    <property type="project" value="UniProtKB-KW"/>
</dbReference>
<dbReference type="InParanoid" id="G1NH96"/>
<dbReference type="InterPro" id="IPR043042">
    <property type="entry name" value="PLipase_B-like_dom3"/>
</dbReference>
<dbReference type="InterPro" id="IPR001828">
    <property type="entry name" value="ANF_lig-bd_rcpt"/>
</dbReference>
<keyword evidence="8" id="KW-0378">Hydrolase</keyword>
<reference evidence="26" key="3">
    <citation type="submission" date="2025-09" db="UniProtKB">
        <authorList>
            <consortium name="Ensembl"/>
        </authorList>
    </citation>
    <scope>IDENTIFICATION</scope>
</reference>
<accession>G1NH96</accession>
<dbReference type="PROSITE" id="PS50125">
    <property type="entry name" value="GUANYLATE_CYCLASE_2"/>
    <property type="match status" value="1"/>
</dbReference>
<dbReference type="PANTHER" id="PTHR11920">
    <property type="entry name" value="GUANYLYL CYCLASE"/>
    <property type="match status" value="1"/>
</dbReference>
<dbReference type="SMART" id="SM00044">
    <property type="entry name" value="CYCc"/>
    <property type="match status" value="1"/>
</dbReference>
<evidence type="ECO:0000256" key="13">
    <source>
        <dbReference type="ARBA" id="ARBA00023134"/>
    </source>
</evidence>
<dbReference type="Gene3D" id="2.10.70.60">
    <property type="entry name" value="Phospholipase B-like, domain 1"/>
    <property type="match status" value="1"/>
</dbReference>
<dbReference type="InterPro" id="IPR042822">
    <property type="entry name" value="GC-C_PK"/>
</dbReference>
<evidence type="ECO:0000256" key="9">
    <source>
        <dbReference type="ARBA" id="ARBA00022824"/>
    </source>
</evidence>
<dbReference type="FunCoup" id="G1NH96">
    <property type="interactions" value="29"/>
</dbReference>
<feature type="chain" id="PRO_5032793338" description="Guanylate cyclase" evidence="23">
    <location>
        <begin position="26"/>
        <end position="1572"/>
    </location>
</feature>
<dbReference type="InterPro" id="IPR029787">
    <property type="entry name" value="Nucleotide_cyclase"/>
</dbReference>
<dbReference type="InterPro" id="IPR011009">
    <property type="entry name" value="Kinase-like_dom_sf"/>
</dbReference>
<name>G1NH96_MELGA</name>
<dbReference type="FunFam" id="3.40.50.2300:FF:000185">
    <property type="entry name" value="Guanylate cyclase"/>
    <property type="match status" value="1"/>
</dbReference>
<evidence type="ECO:0000256" key="18">
    <source>
        <dbReference type="ARBA" id="ARBA00023293"/>
    </source>
</evidence>
<comment type="catalytic activity">
    <reaction evidence="19">
        <text>GTP = 3',5'-cyclic GMP + diphosphate</text>
        <dbReference type="Rhea" id="RHEA:13665"/>
        <dbReference type="ChEBI" id="CHEBI:33019"/>
        <dbReference type="ChEBI" id="CHEBI:37565"/>
        <dbReference type="ChEBI" id="CHEBI:57746"/>
        <dbReference type="EC" id="4.6.1.2"/>
    </reaction>
    <physiologicalReaction direction="left-to-right" evidence="19">
        <dbReference type="Rhea" id="RHEA:13666"/>
    </physiologicalReaction>
</comment>
<evidence type="ECO:0000256" key="21">
    <source>
        <dbReference type="RuleBase" id="RU003431"/>
    </source>
</evidence>
<evidence type="ECO:0000256" key="12">
    <source>
        <dbReference type="ARBA" id="ARBA00023098"/>
    </source>
</evidence>
<dbReference type="EC" id="4.6.1.2" evidence="21"/>
<evidence type="ECO:0000256" key="8">
    <source>
        <dbReference type="ARBA" id="ARBA00022801"/>
    </source>
</evidence>
<evidence type="ECO:0000256" key="14">
    <source>
        <dbReference type="ARBA" id="ARBA00023136"/>
    </source>
</evidence>
<evidence type="ECO:0000256" key="2">
    <source>
        <dbReference type="ARBA" id="ARBA00004251"/>
    </source>
</evidence>
<evidence type="ECO:0000313" key="27">
    <source>
        <dbReference type="Proteomes" id="UP000001645"/>
    </source>
</evidence>
<feature type="signal peptide" evidence="23">
    <location>
        <begin position="1"/>
        <end position="25"/>
    </location>
</feature>
<dbReference type="InterPro" id="IPR000719">
    <property type="entry name" value="Prot_kinase_dom"/>
</dbReference>
<dbReference type="Pfam" id="PF01094">
    <property type="entry name" value="ANF_receptor"/>
    <property type="match status" value="1"/>
</dbReference>
<feature type="domain" description="Protein kinase" evidence="24">
    <location>
        <begin position="488"/>
        <end position="748"/>
    </location>
</feature>
<keyword evidence="12" id="KW-0443">Lipid metabolism</keyword>
<dbReference type="Gene3D" id="1.10.510.10">
    <property type="entry name" value="Transferase(Phosphotransferase) domain 1"/>
    <property type="match status" value="1"/>
</dbReference>
<dbReference type="PANTHER" id="PTHR11920:SF347">
    <property type="entry name" value="GUANYLYL CYCLASE C"/>
    <property type="match status" value="1"/>
</dbReference>
<reference evidence="26" key="2">
    <citation type="submission" date="2025-08" db="UniProtKB">
        <authorList>
            <consortium name="Ensembl"/>
        </authorList>
    </citation>
    <scope>IDENTIFICATION</scope>
</reference>
<dbReference type="InterPro" id="IPR007000">
    <property type="entry name" value="PLipase_B-like"/>
</dbReference>
<keyword evidence="5 22" id="KW-0812">Transmembrane</keyword>
<evidence type="ECO:0000256" key="19">
    <source>
        <dbReference type="ARBA" id="ARBA00036920"/>
    </source>
</evidence>
<keyword evidence="7" id="KW-0547">Nucleotide-binding</keyword>
<dbReference type="Pfam" id="PF07714">
    <property type="entry name" value="PK_Tyr_Ser-Thr"/>
    <property type="match status" value="1"/>
</dbReference>
<dbReference type="Bgee" id="ENSMGAG00000011920">
    <property type="expression patterns" value="Expressed in ileum and 5 other cell types or tissues"/>
</dbReference>
<keyword evidence="18 21" id="KW-0141">cGMP biosynthesis</keyword>
<evidence type="ECO:0000256" key="15">
    <source>
        <dbReference type="ARBA" id="ARBA00023170"/>
    </source>
</evidence>
<dbReference type="GO" id="GO:0016042">
    <property type="term" value="P:lipid catabolic process"/>
    <property type="evidence" value="ECO:0007669"/>
    <property type="project" value="UniProtKB-KW"/>
</dbReference>
<comment type="subcellular location">
    <subcellularLocation>
        <location evidence="2">Cell membrane</location>
        <topology evidence="2">Single-pass type I membrane protein</topology>
    </subcellularLocation>
    <subcellularLocation>
        <location evidence="1">Endoplasmic reticulum membrane</location>
        <topology evidence="1">Single-pass type I membrane protein</topology>
    </subcellularLocation>
</comment>